<sequence>MIFDKLIQEKRDTSVNVNDWNNIYSFENGYDVTPVSKQLKESTYYSCIRIISESIAKCPLQVKQETDKGEIEATDHYLYDLLNLRPNDYMNAVTVIKTFVTLGKHEGISGLYIDRQGSKVIGLYPIKIVGIIVDDIGLIKSVKNNKILYDWQGVNGETGSSFDADIIVLKDFTLDGINTRATRTILRESLDTSLKSQSYLNSLFGNGLTNKIVVQLTSDIKEEKEISKIQAKFNRIYSNNNRIFTVPAGYNVSPLNLSLSDAQFTELRLMSKKDIAGAMGVPLTFLGEIKENAKSEGHDMLNFLVNTLQVLFTAIEQEMNWKLLTSAERTKGYKIKFDMNVLLKMDKATEATVITTYVKNGVYSLNYAKKLLGLPLLGKDVTTFPSGQVTLEQMMNGNTSYTNNPPPITPQQQKEGV</sequence>
<organism evidence="2 3">
    <name type="scientific">Clostridium acidisoli DSM 12555</name>
    <dbReference type="NCBI Taxonomy" id="1121291"/>
    <lineage>
        <taxon>Bacteria</taxon>
        <taxon>Bacillati</taxon>
        <taxon>Bacillota</taxon>
        <taxon>Clostridia</taxon>
        <taxon>Eubacteriales</taxon>
        <taxon>Clostridiaceae</taxon>
        <taxon>Clostridium</taxon>
    </lineage>
</organism>
<dbReference type="InterPro" id="IPR006427">
    <property type="entry name" value="Portal_HK97"/>
</dbReference>
<dbReference type="EMBL" id="FWXH01000002">
    <property type="protein sequence ID" value="SMC19336.1"/>
    <property type="molecule type" value="Genomic_DNA"/>
</dbReference>
<dbReference type="STRING" id="1121291.SAMN02745134_00802"/>
<name>A0A1W1X5Y2_9CLOT</name>
<keyword evidence="3" id="KW-1185">Reference proteome</keyword>
<evidence type="ECO:0000313" key="3">
    <source>
        <dbReference type="Proteomes" id="UP000192468"/>
    </source>
</evidence>
<dbReference type="RefSeq" id="WP_084113962.1">
    <property type="nucleotide sequence ID" value="NZ_FWXH01000002.1"/>
</dbReference>
<dbReference type="InterPro" id="IPR006944">
    <property type="entry name" value="Phage/GTA_portal"/>
</dbReference>
<dbReference type="NCBIfam" id="TIGR01537">
    <property type="entry name" value="portal_HK97"/>
    <property type="match status" value="1"/>
</dbReference>
<gene>
    <name evidence="2" type="ORF">SAMN02745134_00802</name>
</gene>
<dbReference type="Proteomes" id="UP000192468">
    <property type="component" value="Unassembled WGS sequence"/>
</dbReference>
<dbReference type="OrthoDB" id="9765386at2"/>
<evidence type="ECO:0000313" key="2">
    <source>
        <dbReference type="EMBL" id="SMC19336.1"/>
    </source>
</evidence>
<evidence type="ECO:0000256" key="1">
    <source>
        <dbReference type="SAM" id="MobiDB-lite"/>
    </source>
</evidence>
<dbReference type="AlphaFoldDB" id="A0A1W1X5Y2"/>
<proteinExistence type="predicted"/>
<accession>A0A1W1X5Y2</accession>
<feature type="region of interest" description="Disordered" evidence="1">
    <location>
        <begin position="396"/>
        <end position="417"/>
    </location>
</feature>
<protein>
    <submittedName>
        <fullName evidence="2">Phage portal protein, HK97 family</fullName>
    </submittedName>
</protein>
<reference evidence="2 3" key="1">
    <citation type="submission" date="2017-04" db="EMBL/GenBank/DDBJ databases">
        <authorList>
            <person name="Afonso C.L."/>
            <person name="Miller P.J."/>
            <person name="Scott M.A."/>
            <person name="Spackman E."/>
            <person name="Goraichik I."/>
            <person name="Dimitrov K.M."/>
            <person name="Suarez D.L."/>
            <person name="Swayne D.E."/>
        </authorList>
    </citation>
    <scope>NUCLEOTIDE SEQUENCE [LARGE SCALE GENOMIC DNA]</scope>
    <source>
        <strain evidence="2 3">DSM 12555</strain>
    </source>
</reference>
<dbReference type="Pfam" id="PF04860">
    <property type="entry name" value="Phage_portal"/>
    <property type="match status" value="1"/>
</dbReference>